<evidence type="ECO:0000313" key="1">
    <source>
        <dbReference type="EMBL" id="KAA6353003.1"/>
    </source>
</evidence>
<reference evidence="1 2" key="1">
    <citation type="submission" date="2019-03" db="EMBL/GenBank/DDBJ databases">
        <title>Single cell metagenomics reveals metabolic interactions within the superorganism composed of flagellate Streblomastix strix and complex community of Bacteroidetes bacteria on its surface.</title>
        <authorList>
            <person name="Treitli S.C."/>
            <person name="Kolisko M."/>
            <person name="Husnik F."/>
            <person name="Keeling P."/>
            <person name="Hampl V."/>
        </authorList>
    </citation>
    <scope>NUCLEOTIDE SEQUENCE [LARGE SCALE GENOMIC DNA]</scope>
    <source>
        <strain evidence="1">ST1C</strain>
    </source>
</reference>
<proteinExistence type="predicted"/>
<dbReference type="Proteomes" id="UP000324800">
    <property type="component" value="Unassembled WGS sequence"/>
</dbReference>
<evidence type="ECO:0000313" key="2">
    <source>
        <dbReference type="Proteomes" id="UP000324800"/>
    </source>
</evidence>
<comment type="caution">
    <text evidence="1">The sequence shown here is derived from an EMBL/GenBank/DDBJ whole genome shotgun (WGS) entry which is preliminary data.</text>
</comment>
<accession>A0A5J4T5H2</accession>
<name>A0A5J4T5H2_9EUKA</name>
<organism evidence="1 2">
    <name type="scientific">Streblomastix strix</name>
    <dbReference type="NCBI Taxonomy" id="222440"/>
    <lineage>
        <taxon>Eukaryota</taxon>
        <taxon>Metamonada</taxon>
        <taxon>Preaxostyla</taxon>
        <taxon>Oxymonadida</taxon>
        <taxon>Streblomastigidae</taxon>
        <taxon>Streblomastix</taxon>
    </lineage>
</organism>
<feature type="non-terminal residue" evidence="1">
    <location>
        <position position="1"/>
    </location>
</feature>
<sequence length="176" mass="20633">KKKTMTTKYEKPASIKTFDIEGGDTKLLLHVLNKSHQKDGLNRIGGYYIPFTKDLPVPFQNLDITSDRLYYSINTLFDQLEQYREYNLTIGFFQELVDAIQKPIAIFESGEEGYDDVFLEIKNGQTETLKILIKLELATGIISVDSWEQLLNGKRQQYQWQFNRSFWRFQSINCQN</sequence>
<dbReference type="EMBL" id="SNRW01038930">
    <property type="protein sequence ID" value="KAA6353003.1"/>
    <property type="molecule type" value="Genomic_DNA"/>
</dbReference>
<gene>
    <name evidence="1" type="ORF">EZS28_051470</name>
</gene>
<dbReference type="AlphaFoldDB" id="A0A5J4T5H2"/>
<protein>
    <submittedName>
        <fullName evidence="1">Uncharacterized protein</fullName>
    </submittedName>
</protein>